<feature type="region of interest" description="Disordered" evidence="1">
    <location>
        <begin position="99"/>
        <end position="139"/>
    </location>
</feature>
<evidence type="ECO:0000313" key="3">
    <source>
        <dbReference type="Proteomes" id="UP000319663"/>
    </source>
</evidence>
<feature type="region of interest" description="Disordered" evidence="1">
    <location>
        <begin position="1"/>
        <end position="53"/>
    </location>
</feature>
<comment type="caution">
    <text evidence="2">The sequence shown here is derived from an EMBL/GenBank/DDBJ whole genome shotgun (WGS) entry which is preliminary data.</text>
</comment>
<sequence>MIAGPWYHSSSDAYQSTTAMSQSSPCQPPQKNRSYTLPSSSTSAPRTSRPKLTLQTACVPRTFGKSNTALSLPFVSDPTASPTVRNTFKNAYNVAFPSAPSSPSITSSNKPCKPSSRPAYNSANTNTNNNDNNPYQLPRGLKSILLNSPLEAPARRRHSSMSVASNNPNGGPSASRRVFFPVRKQVKYRYPLEEEIRTVRFTARHSDLEDEPESKPCGHGDGVSEDGESDMSSTPSHSDTSTSDDDSVGDSSPAASEMKKKRRHPASEKQIHVVALRDSLDGKSTSTMPPTPQSRTKRRREWRWTLGSLDTNNDMNHHLLSDPPTTPVAAAAPTMIPTFPNEVDEKTTESGQEHEMKEQQRSPFNIEPVSLSDIHRQFSSSIISTDIHEKHEQS</sequence>
<reference evidence="2 3" key="1">
    <citation type="submission" date="2019-06" db="EMBL/GenBank/DDBJ databases">
        <title>Wine fermentation using esterase from Monascus purpureus.</title>
        <authorList>
            <person name="Geng C."/>
            <person name="Zhang Y."/>
        </authorList>
    </citation>
    <scope>NUCLEOTIDE SEQUENCE [LARGE SCALE GENOMIC DNA]</scope>
    <source>
        <strain evidence="2">HQ1</strain>
    </source>
</reference>
<dbReference type="OrthoDB" id="5206740at2759"/>
<accession>A0A507QRV9</accession>
<feature type="region of interest" description="Disordered" evidence="1">
    <location>
        <begin position="152"/>
        <end position="177"/>
    </location>
</feature>
<dbReference type="STRING" id="5098.A0A507QRV9"/>
<feature type="region of interest" description="Disordered" evidence="1">
    <location>
        <begin position="203"/>
        <end position="300"/>
    </location>
</feature>
<name>A0A507QRV9_MONPU</name>
<feature type="compositionally biased region" description="Polar residues" evidence="1">
    <location>
        <begin position="8"/>
        <end position="37"/>
    </location>
</feature>
<feature type="compositionally biased region" description="Polar residues" evidence="1">
    <location>
        <begin position="160"/>
        <end position="172"/>
    </location>
</feature>
<feature type="region of interest" description="Disordered" evidence="1">
    <location>
        <begin position="339"/>
        <end position="366"/>
    </location>
</feature>
<organism evidence="2 3">
    <name type="scientific">Monascus purpureus</name>
    <name type="common">Red mold</name>
    <name type="synonym">Monascus anka</name>
    <dbReference type="NCBI Taxonomy" id="5098"/>
    <lineage>
        <taxon>Eukaryota</taxon>
        <taxon>Fungi</taxon>
        <taxon>Dikarya</taxon>
        <taxon>Ascomycota</taxon>
        <taxon>Pezizomycotina</taxon>
        <taxon>Eurotiomycetes</taxon>
        <taxon>Eurotiomycetidae</taxon>
        <taxon>Eurotiales</taxon>
        <taxon>Aspergillaceae</taxon>
        <taxon>Monascus</taxon>
    </lineage>
</organism>
<keyword evidence="3" id="KW-1185">Reference proteome</keyword>
<feature type="compositionally biased region" description="Low complexity" evidence="1">
    <location>
        <begin position="230"/>
        <end position="241"/>
    </location>
</feature>
<dbReference type="EMBL" id="VIFY01000136">
    <property type="protein sequence ID" value="TQB69794.1"/>
    <property type="molecule type" value="Genomic_DNA"/>
</dbReference>
<feature type="compositionally biased region" description="Low complexity" evidence="1">
    <location>
        <begin position="38"/>
        <end position="47"/>
    </location>
</feature>
<dbReference type="AlphaFoldDB" id="A0A507QRV9"/>
<protein>
    <submittedName>
        <fullName evidence="2">Uncharacterized protein</fullName>
    </submittedName>
</protein>
<proteinExistence type="predicted"/>
<dbReference type="Proteomes" id="UP000319663">
    <property type="component" value="Unassembled WGS sequence"/>
</dbReference>
<evidence type="ECO:0000256" key="1">
    <source>
        <dbReference type="SAM" id="MobiDB-lite"/>
    </source>
</evidence>
<gene>
    <name evidence="2" type="ORF">MPDQ_001376</name>
</gene>
<feature type="compositionally biased region" description="Low complexity" evidence="1">
    <location>
        <begin position="124"/>
        <end position="133"/>
    </location>
</feature>
<feature type="compositionally biased region" description="Basic and acidic residues" evidence="1">
    <location>
        <begin position="343"/>
        <end position="360"/>
    </location>
</feature>
<feature type="compositionally biased region" description="Low complexity" evidence="1">
    <location>
        <begin position="99"/>
        <end position="111"/>
    </location>
</feature>
<evidence type="ECO:0000313" key="2">
    <source>
        <dbReference type="EMBL" id="TQB69794.1"/>
    </source>
</evidence>